<dbReference type="EMBL" id="BSSD01000001">
    <property type="protein sequence ID" value="GLW90444.1"/>
    <property type="molecule type" value="Genomic_DNA"/>
</dbReference>
<evidence type="ECO:0000313" key="2">
    <source>
        <dbReference type="EMBL" id="GLW90444.1"/>
    </source>
</evidence>
<feature type="domain" description="DUF4097" evidence="1">
    <location>
        <begin position="22"/>
        <end position="281"/>
    </location>
</feature>
<accession>A0A9W6QL15</accession>
<evidence type="ECO:0000313" key="3">
    <source>
        <dbReference type="Proteomes" id="UP001165042"/>
    </source>
</evidence>
<proteinExistence type="predicted"/>
<reference evidence="2" key="1">
    <citation type="submission" date="2023-02" db="EMBL/GenBank/DDBJ databases">
        <title>Actinokineospora globicatena NBRC 15670.</title>
        <authorList>
            <person name="Ichikawa N."/>
            <person name="Sato H."/>
            <person name="Tonouchi N."/>
        </authorList>
    </citation>
    <scope>NUCLEOTIDE SEQUENCE</scope>
    <source>
        <strain evidence="2">NBRC 15670</strain>
    </source>
</reference>
<dbReference type="RefSeq" id="WP_285608437.1">
    <property type="nucleotide sequence ID" value="NZ_BSSD01000001.1"/>
</dbReference>
<protein>
    <recommendedName>
        <fullName evidence="1">DUF4097 domain-containing protein</fullName>
    </recommendedName>
</protein>
<dbReference type="InterPro" id="IPR025164">
    <property type="entry name" value="Toastrack_DUF4097"/>
</dbReference>
<gene>
    <name evidence="2" type="ORF">Aglo03_12600</name>
</gene>
<dbReference type="Proteomes" id="UP001165042">
    <property type="component" value="Unassembled WGS sequence"/>
</dbReference>
<comment type="caution">
    <text evidence="2">The sequence shown here is derived from an EMBL/GenBank/DDBJ whole genome shotgun (WGS) entry which is preliminary data.</text>
</comment>
<keyword evidence="3" id="KW-1185">Reference proteome</keyword>
<sequence>MPIFETPEPISVTVELGVVGEVRITAGDRADTVVEVRPTDDSDASDVKAAEQVRAEYANGTLLVKGPKARAFDFSRKTRSVDVTIELPHGSRVSGQVQLGDFRTLGRLGECRFKTAMGNLHLEWTGPLRADTGAGHVVADRVTGNAEVHTGSGKITLGAVDGTASVKNSNGDVEIDAVGGDLRVRSANGAISVDRAGAGVDAKTANGGVRVGEVARGSTVLATSLGDLEIGIAQGTAAWLDANTKFGHVRNLLTGSDRKPAETSETVEVRAHTSCGDITVRRS</sequence>
<organism evidence="2 3">
    <name type="scientific">Actinokineospora globicatena</name>
    <dbReference type="NCBI Taxonomy" id="103729"/>
    <lineage>
        <taxon>Bacteria</taxon>
        <taxon>Bacillati</taxon>
        <taxon>Actinomycetota</taxon>
        <taxon>Actinomycetes</taxon>
        <taxon>Pseudonocardiales</taxon>
        <taxon>Pseudonocardiaceae</taxon>
        <taxon>Actinokineospora</taxon>
    </lineage>
</organism>
<name>A0A9W6QL15_9PSEU</name>
<dbReference type="Pfam" id="PF13349">
    <property type="entry name" value="DUF4097"/>
    <property type="match status" value="1"/>
</dbReference>
<evidence type="ECO:0000259" key="1">
    <source>
        <dbReference type="Pfam" id="PF13349"/>
    </source>
</evidence>
<dbReference type="AlphaFoldDB" id="A0A9W6QL15"/>